<name>A0AA39VZ45_ACESA</name>
<dbReference type="Gene3D" id="3.30.70.270">
    <property type="match status" value="1"/>
</dbReference>
<evidence type="ECO:0000313" key="2">
    <source>
        <dbReference type="EMBL" id="KAK0597685.1"/>
    </source>
</evidence>
<comment type="caution">
    <text evidence="2">The sequence shown here is derived from an EMBL/GenBank/DDBJ whole genome shotgun (WGS) entry which is preliminary data.</text>
</comment>
<dbReference type="AlphaFoldDB" id="A0AA39VZ45"/>
<dbReference type="InterPro" id="IPR043502">
    <property type="entry name" value="DNA/RNA_pol_sf"/>
</dbReference>
<organism evidence="2 3">
    <name type="scientific">Acer saccharum</name>
    <name type="common">Sugar maple</name>
    <dbReference type="NCBI Taxonomy" id="4024"/>
    <lineage>
        <taxon>Eukaryota</taxon>
        <taxon>Viridiplantae</taxon>
        <taxon>Streptophyta</taxon>
        <taxon>Embryophyta</taxon>
        <taxon>Tracheophyta</taxon>
        <taxon>Spermatophyta</taxon>
        <taxon>Magnoliopsida</taxon>
        <taxon>eudicotyledons</taxon>
        <taxon>Gunneridae</taxon>
        <taxon>Pentapetalae</taxon>
        <taxon>rosids</taxon>
        <taxon>malvids</taxon>
        <taxon>Sapindales</taxon>
        <taxon>Sapindaceae</taxon>
        <taxon>Hippocastanoideae</taxon>
        <taxon>Acereae</taxon>
        <taxon>Acer</taxon>
    </lineage>
</organism>
<gene>
    <name evidence="2" type="ORF">LWI29_027609</name>
</gene>
<dbReference type="InterPro" id="IPR051320">
    <property type="entry name" value="Viral_Replic_Matur_Polypro"/>
</dbReference>
<dbReference type="InterPro" id="IPR000477">
    <property type="entry name" value="RT_dom"/>
</dbReference>
<evidence type="ECO:0000259" key="1">
    <source>
        <dbReference type="PROSITE" id="PS50878"/>
    </source>
</evidence>
<protein>
    <recommendedName>
        <fullName evidence="1">Reverse transcriptase domain-containing protein</fullName>
    </recommendedName>
</protein>
<reference evidence="2" key="2">
    <citation type="submission" date="2023-06" db="EMBL/GenBank/DDBJ databases">
        <authorList>
            <person name="Swenson N.G."/>
            <person name="Wegrzyn J.L."/>
            <person name="Mcevoy S.L."/>
        </authorList>
    </citation>
    <scope>NUCLEOTIDE SEQUENCE</scope>
    <source>
        <strain evidence="2">NS2018</strain>
        <tissue evidence="2">Leaf</tissue>
    </source>
</reference>
<keyword evidence="3" id="KW-1185">Reference proteome</keyword>
<dbReference type="PANTHER" id="PTHR33064:SF37">
    <property type="entry name" value="RIBONUCLEASE H"/>
    <property type="match status" value="1"/>
</dbReference>
<dbReference type="PROSITE" id="PS50878">
    <property type="entry name" value="RT_POL"/>
    <property type="match status" value="1"/>
</dbReference>
<reference evidence="2" key="1">
    <citation type="journal article" date="2022" name="Plant J.">
        <title>Strategies of tolerance reflected in two North American maple genomes.</title>
        <authorList>
            <person name="McEvoy S.L."/>
            <person name="Sezen U.U."/>
            <person name="Trouern-Trend A."/>
            <person name="McMahon S.M."/>
            <person name="Schaberg P.G."/>
            <person name="Yang J."/>
            <person name="Wegrzyn J.L."/>
            <person name="Swenson N.G."/>
        </authorList>
    </citation>
    <scope>NUCLEOTIDE SEQUENCE</scope>
    <source>
        <strain evidence="2">NS2018</strain>
    </source>
</reference>
<proteinExistence type="predicted"/>
<dbReference type="FunFam" id="3.30.70.270:FF:000003">
    <property type="entry name" value="Transposon Ty3-G Gag-Pol polyprotein"/>
    <property type="match status" value="1"/>
</dbReference>
<evidence type="ECO:0000313" key="3">
    <source>
        <dbReference type="Proteomes" id="UP001168877"/>
    </source>
</evidence>
<accession>A0AA39VZ45</accession>
<dbReference type="PANTHER" id="PTHR33064">
    <property type="entry name" value="POL PROTEIN"/>
    <property type="match status" value="1"/>
</dbReference>
<dbReference type="InterPro" id="IPR043128">
    <property type="entry name" value="Rev_trsase/Diguanyl_cyclase"/>
</dbReference>
<dbReference type="Pfam" id="PF00078">
    <property type="entry name" value="RVT_1"/>
    <property type="match status" value="1"/>
</dbReference>
<dbReference type="Proteomes" id="UP001168877">
    <property type="component" value="Unassembled WGS sequence"/>
</dbReference>
<feature type="domain" description="Reverse transcriptase" evidence="1">
    <location>
        <begin position="1"/>
        <end position="79"/>
    </location>
</feature>
<dbReference type="SUPFAM" id="SSF56672">
    <property type="entry name" value="DNA/RNA polymerases"/>
    <property type="match status" value="1"/>
</dbReference>
<sequence length="99" mass="11524">MGYKNTPSIFQRRKDNILGEFSDFCMVYIDDILIFSKTQEDHLEHLKVVAQKLKDNGVVLSKKKLELNRTNISFLGVELEKGRVILQPHVLEFLEKHVP</sequence>
<dbReference type="EMBL" id="JAUESC010000004">
    <property type="protein sequence ID" value="KAK0597685.1"/>
    <property type="molecule type" value="Genomic_DNA"/>
</dbReference>